<dbReference type="GO" id="GO:0008236">
    <property type="term" value="F:serine-type peptidase activity"/>
    <property type="evidence" value="ECO:0007669"/>
    <property type="project" value="UniProtKB-KW"/>
</dbReference>
<dbReference type="CDD" id="cd00091">
    <property type="entry name" value="NUC"/>
    <property type="match status" value="1"/>
</dbReference>
<keyword evidence="3" id="KW-0732">Signal</keyword>
<dbReference type="SUPFAM" id="SSF50494">
    <property type="entry name" value="Trypsin-like serine proteases"/>
    <property type="match status" value="1"/>
</dbReference>
<feature type="domain" description="DNA/RNA non-specific endonuclease/pyrophosphatase/phosphodiesterase" evidence="10">
    <location>
        <begin position="454"/>
        <end position="668"/>
    </location>
</feature>
<sequence length="690" mass="75619">MPGTRGPGWISGEWGHGMATLETTPTGLREEVAARVNARSEQRRRTIALLAEPGGIARADEPVRVATRIDRLSHHFRDVPPIDPAAMAVADPAAVSAAVAVLERIIHTDDLLPVGYLEGGATAARAVGRVVIRDARGRLAGYGTGSLVSPDLLLTNHHVLGDAGTAGRSSVEFDYQDGVDGRPLPLHGFALDPGRFFFADRALDFALVAVRASAGELARFGFNPLVAAEGKVIIGDFVTIVQHPGGEKKQVALRENRIVDILDSFLHYQTDTEPGSSGSPVFNDQWEIVALHHAGVPVPEHDEYGYINEGVRVSSLLAFLRDQPFAPAQQALVDRLFTERLPQAPADRPITRQAAQPVEPVEPGTAQAPLTITLTPPFDIRLRGGLEPATGTGPAAEAAPEAIRIDPDYARRRGYDPDFLPGAHRVPLPTLHPELVPLAAINRHAGDGPAHVLKYHHFSVVMNRQRRLAFFTAVNIDGETSLRIRRDPDRWIYDPRLPHSEQAGEEVYRDNPLDRGHLVRRLDPAWGASHTVAKSANDDTFHFTNCTPQHRDFNQNQTTWAGLEDYILDNADTRDLKATVFTGPVLAADDDPYRGVQLPRQYWKVVAMVKRNDELSATGYLLSQDHLIDGLEAVPGEFSYGAYKTYQVPIRRIEDLTRLSFGTLSDADPLARVEAATTAREITDLRRLVL</sequence>
<dbReference type="PRINTS" id="PR00839">
    <property type="entry name" value="V8PROTEASE"/>
</dbReference>
<comment type="similarity">
    <text evidence="1 8">Belongs to the peptidase S1B family.</text>
</comment>
<feature type="active site" description="Proton acceptor" evidence="6">
    <location>
        <position position="517"/>
    </location>
</feature>
<evidence type="ECO:0000256" key="4">
    <source>
        <dbReference type="ARBA" id="ARBA00022801"/>
    </source>
</evidence>
<gene>
    <name evidence="11" type="ORF">BN4615_P6350</name>
</gene>
<dbReference type="Gene3D" id="2.40.10.10">
    <property type="entry name" value="Trypsin-like serine proteases"/>
    <property type="match status" value="2"/>
</dbReference>
<dbReference type="InterPro" id="IPR044929">
    <property type="entry name" value="DNA/RNA_non-sp_Endonuclease_sf"/>
</dbReference>
<evidence type="ECO:0000256" key="3">
    <source>
        <dbReference type="ARBA" id="ARBA00022729"/>
    </source>
</evidence>
<keyword evidence="2 8" id="KW-0645">Protease</keyword>
<dbReference type="Pfam" id="PF13365">
    <property type="entry name" value="Trypsin_2"/>
    <property type="match status" value="1"/>
</dbReference>
<dbReference type="Gene3D" id="3.40.570.10">
    <property type="entry name" value="Extracellular Endonuclease, subunit A"/>
    <property type="match status" value="1"/>
</dbReference>
<evidence type="ECO:0000259" key="9">
    <source>
        <dbReference type="SMART" id="SM00477"/>
    </source>
</evidence>
<dbReference type="SMART" id="SM00892">
    <property type="entry name" value="Endonuclease_NS"/>
    <property type="match status" value="1"/>
</dbReference>
<dbReference type="GO" id="GO:0006508">
    <property type="term" value="P:proteolysis"/>
    <property type="evidence" value="ECO:0007669"/>
    <property type="project" value="UniProtKB-KW"/>
</dbReference>
<dbReference type="EMBL" id="LT559118">
    <property type="protein sequence ID" value="SBO96834.1"/>
    <property type="molecule type" value="Genomic_DNA"/>
</dbReference>
<feature type="binding site" evidence="7">
    <location>
        <position position="554"/>
    </location>
    <ligand>
        <name>Mg(2+)</name>
        <dbReference type="ChEBI" id="CHEBI:18420"/>
        <note>catalytic</note>
    </ligand>
</feature>
<dbReference type="AlphaFoldDB" id="A0A1M4EDH5"/>
<reference evidence="11" key="1">
    <citation type="submission" date="2016-04" db="EMBL/GenBank/DDBJ databases">
        <authorList>
            <person name="Evans L.H."/>
            <person name="Alamgir A."/>
            <person name="Owens N."/>
            <person name="Weber N.D."/>
            <person name="Virtaneva K."/>
            <person name="Barbian K."/>
            <person name="Babar A."/>
            <person name="Rosenke K."/>
        </authorList>
    </citation>
    <scope>NUCLEOTIDE SEQUENCE</scope>
    <source>
        <strain evidence="11">Nono1</strain>
    </source>
</reference>
<evidence type="ECO:0000256" key="1">
    <source>
        <dbReference type="ARBA" id="ARBA00008764"/>
    </source>
</evidence>
<evidence type="ECO:0000256" key="2">
    <source>
        <dbReference type="ARBA" id="ARBA00022670"/>
    </source>
</evidence>
<dbReference type="InterPro" id="IPR040255">
    <property type="entry name" value="Non-specific_endonuclease"/>
</dbReference>
<dbReference type="GO" id="GO:0046872">
    <property type="term" value="F:metal ion binding"/>
    <property type="evidence" value="ECO:0007669"/>
    <property type="project" value="UniProtKB-KW"/>
</dbReference>
<dbReference type="InterPro" id="IPR043504">
    <property type="entry name" value="Peptidase_S1_PA_chymotrypsin"/>
</dbReference>
<dbReference type="Pfam" id="PF01223">
    <property type="entry name" value="Endonuclease_NS"/>
    <property type="match status" value="1"/>
</dbReference>
<dbReference type="GO" id="GO:0004519">
    <property type="term" value="F:endonuclease activity"/>
    <property type="evidence" value="ECO:0007669"/>
    <property type="project" value="TreeGrafter"/>
</dbReference>
<dbReference type="PANTHER" id="PTHR13966:SF5">
    <property type="entry name" value="ENDONUCLEASE G, MITOCHONDRIAL"/>
    <property type="match status" value="1"/>
</dbReference>
<keyword evidence="5 8" id="KW-0720">Serine protease</keyword>
<keyword evidence="7" id="KW-0479">Metal-binding</keyword>
<protein>
    <recommendedName>
        <fullName evidence="8">Serine protease</fullName>
        <ecNumber evidence="8">3.4.21.-</ecNumber>
    </recommendedName>
</protein>
<dbReference type="SMART" id="SM00477">
    <property type="entry name" value="NUC"/>
    <property type="match status" value="1"/>
</dbReference>
<dbReference type="InterPro" id="IPR020821">
    <property type="entry name" value="ENPP1-3/EXOG-like_nuc-like"/>
</dbReference>
<dbReference type="SUPFAM" id="SSF54060">
    <property type="entry name" value="His-Me finger endonucleases"/>
    <property type="match status" value="1"/>
</dbReference>
<feature type="domain" description="ENPP1-3/EXOG-like endonuclease/phosphodiesterase" evidence="9">
    <location>
        <begin position="455"/>
        <end position="668"/>
    </location>
</feature>
<keyword evidence="4 8" id="KW-0378">Hydrolase</keyword>
<dbReference type="InterPro" id="IPR009003">
    <property type="entry name" value="Peptidase_S1_PA"/>
</dbReference>
<dbReference type="PANTHER" id="PTHR13966">
    <property type="entry name" value="ENDONUCLEASE RELATED"/>
    <property type="match status" value="1"/>
</dbReference>
<evidence type="ECO:0000256" key="6">
    <source>
        <dbReference type="PIRSR" id="PIRSR640255-1"/>
    </source>
</evidence>
<dbReference type="GO" id="GO:0003676">
    <property type="term" value="F:nucleic acid binding"/>
    <property type="evidence" value="ECO:0007669"/>
    <property type="project" value="InterPro"/>
</dbReference>
<evidence type="ECO:0000256" key="8">
    <source>
        <dbReference type="RuleBase" id="RU004296"/>
    </source>
</evidence>
<organism evidence="11">
    <name type="scientific">Nonomuraea gerenzanensis</name>
    <dbReference type="NCBI Taxonomy" id="93944"/>
    <lineage>
        <taxon>Bacteria</taxon>
        <taxon>Bacillati</taxon>
        <taxon>Actinomycetota</taxon>
        <taxon>Actinomycetes</taxon>
        <taxon>Streptosporangiales</taxon>
        <taxon>Streptosporangiaceae</taxon>
        <taxon>Nonomuraea</taxon>
    </lineage>
</organism>
<dbReference type="InterPro" id="IPR008256">
    <property type="entry name" value="Peptidase_S1B"/>
</dbReference>
<evidence type="ECO:0000259" key="10">
    <source>
        <dbReference type="SMART" id="SM00892"/>
    </source>
</evidence>
<accession>A0A1M4EDH5</accession>
<proteinExistence type="inferred from homology"/>
<evidence type="ECO:0000256" key="5">
    <source>
        <dbReference type="ARBA" id="ARBA00022825"/>
    </source>
</evidence>
<name>A0A1M4EDH5_9ACTN</name>
<dbReference type="InterPro" id="IPR001604">
    <property type="entry name" value="Endo_G_ENPP1-like_dom"/>
</dbReference>
<dbReference type="EC" id="3.4.21.-" evidence="8"/>
<evidence type="ECO:0000256" key="7">
    <source>
        <dbReference type="PIRSR" id="PIRSR640255-2"/>
    </source>
</evidence>
<dbReference type="InterPro" id="IPR044925">
    <property type="entry name" value="His-Me_finger_sf"/>
</dbReference>
<evidence type="ECO:0000313" key="11">
    <source>
        <dbReference type="EMBL" id="SBO96834.1"/>
    </source>
</evidence>